<feature type="transmembrane region" description="Helical" evidence="1">
    <location>
        <begin position="77"/>
        <end position="99"/>
    </location>
</feature>
<dbReference type="GO" id="GO:0016020">
    <property type="term" value="C:membrane"/>
    <property type="evidence" value="ECO:0007669"/>
    <property type="project" value="InterPro"/>
</dbReference>
<reference evidence="3" key="1">
    <citation type="submission" date="2016-10" db="EMBL/GenBank/DDBJ databases">
        <authorList>
            <person name="de Groot N.N."/>
        </authorList>
    </citation>
    <scope>NUCLEOTIDE SEQUENCE [LARGE SCALE GENOMIC DNA]</scope>
    <source>
        <strain evidence="3">10nlg</strain>
    </source>
</reference>
<dbReference type="RefSeq" id="WP_093073428.1">
    <property type="nucleotide sequence ID" value="NZ_FOGV01000017.1"/>
</dbReference>
<dbReference type="STRING" id="1464123.SAMN05444126_11757"/>
<dbReference type="GO" id="GO:0015501">
    <property type="term" value="F:glutamate:sodium symporter activity"/>
    <property type="evidence" value="ECO:0007669"/>
    <property type="project" value="InterPro"/>
</dbReference>
<feature type="transmembrane region" description="Helical" evidence="1">
    <location>
        <begin position="283"/>
        <end position="302"/>
    </location>
</feature>
<keyword evidence="1" id="KW-0812">Transmembrane</keyword>
<proteinExistence type="predicted"/>
<keyword evidence="1" id="KW-0472">Membrane</keyword>
<feature type="transmembrane region" description="Helical" evidence="1">
    <location>
        <begin position="248"/>
        <end position="271"/>
    </location>
</feature>
<feature type="transmembrane region" description="Helical" evidence="1">
    <location>
        <begin position="180"/>
        <end position="200"/>
    </location>
</feature>
<evidence type="ECO:0000313" key="3">
    <source>
        <dbReference type="Proteomes" id="UP000199318"/>
    </source>
</evidence>
<feature type="transmembrane region" description="Helical" evidence="1">
    <location>
        <begin position="350"/>
        <end position="370"/>
    </location>
</feature>
<feature type="transmembrane region" description="Helical" evidence="1">
    <location>
        <begin position="323"/>
        <end position="344"/>
    </location>
</feature>
<accession>A0A1H9V2W2</accession>
<dbReference type="GO" id="GO:0015813">
    <property type="term" value="P:L-glutamate transmembrane transport"/>
    <property type="evidence" value="ECO:0007669"/>
    <property type="project" value="InterPro"/>
</dbReference>
<feature type="transmembrane region" description="Helical" evidence="1">
    <location>
        <begin position="33"/>
        <end position="57"/>
    </location>
</feature>
<keyword evidence="1" id="KW-1133">Transmembrane helix</keyword>
<keyword evidence="3" id="KW-1185">Reference proteome</keyword>
<dbReference type="PANTHER" id="PTHR36178">
    <property type="entry name" value="SLR0625 PROTEIN"/>
    <property type="match status" value="1"/>
</dbReference>
<dbReference type="OrthoDB" id="9801557at2"/>
<dbReference type="InterPro" id="IPR004445">
    <property type="entry name" value="GltS"/>
</dbReference>
<name>A0A1H9V2W2_9BACI</name>
<feature type="transmembrane region" description="Helical" evidence="1">
    <location>
        <begin position="120"/>
        <end position="141"/>
    </location>
</feature>
<feature type="transmembrane region" description="Helical" evidence="1">
    <location>
        <begin position="420"/>
        <end position="440"/>
    </location>
</feature>
<evidence type="ECO:0000313" key="2">
    <source>
        <dbReference type="EMBL" id="SES15909.1"/>
    </source>
</evidence>
<dbReference type="EMBL" id="FOGV01000017">
    <property type="protein sequence ID" value="SES15909.1"/>
    <property type="molecule type" value="Genomic_DNA"/>
</dbReference>
<sequence length="469" mass="49824">MTPDQIGFAFIILGFFLIIGKWIRVFSPLLQQLFLPSSIIAGLLALLAGPEVLGAIAETIFSADHALADGLIPPNVIEVWSALPGLLISIVFASLFLGTTLPSLKKVWFTGGPQVAMGQMVSWGQYVIGILLVLLILTPFFGTNPLAGALIEISFVGGHGTAAGLGDTFADLGFAEGQDLAVGLATIGILGGVIIGIILINWGARTGRAPYVGGKATFSSKGRNGIVELNNRYSSGEMTTRPESVDPLSLHFAYVGLAIGIGWVLLEALVWLEDATYGGQTDVYLFEYVPLFPLAMVGGIIVQGFSDKFDKFRVIDKGMIDRIGGFSLDVLIVSALATISVSVIGENIVAFLSLAAVGVAWNVIAFLFLAPKMIPAYWFERGIGDFGQATGIAATGLLLMKVADPETDTPAFEGFGYKQVLFEPFVGGGLVTAASMPLIFQFGAVPFFIGALIITLFWMIFGMLYFGRK</sequence>
<dbReference type="AlphaFoldDB" id="A0A1H9V2W2"/>
<feature type="transmembrane region" description="Helical" evidence="1">
    <location>
        <begin position="6"/>
        <end position="26"/>
    </location>
</feature>
<dbReference type="Proteomes" id="UP000199318">
    <property type="component" value="Unassembled WGS sequence"/>
</dbReference>
<gene>
    <name evidence="2" type="ORF">SAMN05444126_11757</name>
</gene>
<dbReference type="PANTHER" id="PTHR36178:SF1">
    <property type="entry name" value="SODIUM_GLUTAMATE SYMPORTER"/>
    <property type="match status" value="1"/>
</dbReference>
<comment type="caution">
    <text evidence="2">The sequence shown here is derived from an EMBL/GenBank/DDBJ whole genome shotgun (WGS) entry which is preliminary data.</text>
</comment>
<evidence type="ECO:0000256" key="1">
    <source>
        <dbReference type="SAM" id="Phobius"/>
    </source>
</evidence>
<protein>
    <submittedName>
        <fullName evidence="2">Glutamate:Na+ symporter, ESS family</fullName>
    </submittedName>
</protein>
<feature type="transmembrane region" description="Helical" evidence="1">
    <location>
        <begin position="446"/>
        <end position="466"/>
    </location>
</feature>
<organism evidence="2 3">
    <name type="scientific">Salisediminibacterium halotolerans</name>
    <dbReference type="NCBI Taxonomy" id="517425"/>
    <lineage>
        <taxon>Bacteria</taxon>
        <taxon>Bacillati</taxon>
        <taxon>Bacillota</taxon>
        <taxon>Bacilli</taxon>
        <taxon>Bacillales</taxon>
        <taxon>Bacillaceae</taxon>
        <taxon>Salisediminibacterium</taxon>
    </lineage>
</organism>